<dbReference type="InterPro" id="IPR045313">
    <property type="entry name" value="CBR1-like"/>
</dbReference>
<dbReference type="PANTHER" id="PTHR43490">
    <property type="entry name" value="(+)-NEOMENTHOL DEHYDROGENASE"/>
    <property type="match status" value="1"/>
</dbReference>
<organism evidence="5 6">
    <name type="scientific">Taibaiella chishuiensis</name>
    <dbReference type="NCBI Taxonomy" id="1434707"/>
    <lineage>
        <taxon>Bacteria</taxon>
        <taxon>Pseudomonadati</taxon>
        <taxon>Bacteroidota</taxon>
        <taxon>Chitinophagia</taxon>
        <taxon>Chitinophagales</taxon>
        <taxon>Chitinophagaceae</taxon>
        <taxon>Taibaiella</taxon>
    </lineage>
</organism>
<keyword evidence="2" id="KW-0521">NADP</keyword>
<reference evidence="5 6" key="1">
    <citation type="submission" date="2018-03" db="EMBL/GenBank/DDBJ databases">
        <title>Genomic Encyclopedia of Type Strains, Phase III (KMG-III): the genomes of soil and plant-associated and newly described type strains.</title>
        <authorList>
            <person name="Whitman W."/>
        </authorList>
    </citation>
    <scope>NUCLEOTIDE SEQUENCE [LARGE SCALE GENOMIC DNA]</scope>
    <source>
        <strain evidence="5 6">CGMCC 1.12700</strain>
    </source>
</reference>
<keyword evidence="6" id="KW-1185">Reference proteome</keyword>
<dbReference type="Gene3D" id="3.40.50.720">
    <property type="entry name" value="NAD(P)-binding Rossmann-like Domain"/>
    <property type="match status" value="1"/>
</dbReference>
<dbReference type="PRINTS" id="PR00081">
    <property type="entry name" value="GDHRDH"/>
</dbReference>
<evidence type="ECO:0000256" key="2">
    <source>
        <dbReference type="ARBA" id="ARBA00022857"/>
    </source>
</evidence>
<evidence type="ECO:0000313" key="5">
    <source>
        <dbReference type="EMBL" id="PSK94043.1"/>
    </source>
</evidence>
<dbReference type="GO" id="GO:0016616">
    <property type="term" value="F:oxidoreductase activity, acting on the CH-OH group of donors, NAD or NADP as acceptor"/>
    <property type="evidence" value="ECO:0007669"/>
    <property type="project" value="InterPro"/>
</dbReference>
<accession>A0A2P8DA06</accession>
<dbReference type="RefSeq" id="WP_106520779.1">
    <property type="nucleotide sequence ID" value="NZ_PYGD01000001.1"/>
</dbReference>
<dbReference type="PRINTS" id="PR00080">
    <property type="entry name" value="SDRFAMILY"/>
</dbReference>
<dbReference type="InterPro" id="IPR036291">
    <property type="entry name" value="NAD(P)-bd_dom_sf"/>
</dbReference>
<dbReference type="CDD" id="cd05324">
    <property type="entry name" value="carb_red_PTCR-like_SDR_c"/>
    <property type="match status" value="1"/>
</dbReference>
<dbReference type="Pfam" id="PF00106">
    <property type="entry name" value="adh_short"/>
    <property type="match status" value="1"/>
</dbReference>
<comment type="caution">
    <text evidence="5">The sequence shown here is derived from an EMBL/GenBank/DDBJ whole genome shotgun (WGS) entry which is preliminary data.</text>
</comment>
<name>A0A2P8DA06_9BACT</name>
<dbReference type="PANTHER" id="PTHR43490:SF99">
    <property type="entry name" value="SHORT-CHAIN DEHYDROGENASE_REDUCTASE"/>
    <property type="match status" value="1"/>
</dbReference>
<sequence length="244" mass="26231">MATTQKTALITGANKGIGLETARQLALQGYYSYLGCRDKERAEAAKAGLQAAGIDNVDYLLFDVTDAASLAAAAQELERRAGSLDILVNNAGISGIMPQPSSTVSMDNMRQVFETNFFGVVQTTQYFLPLLHKSAQPRIVNVSSDLGSLTLNHDPSWPFYDLKLAAYNASKTALNAYTVTLAHELKQTAFKVNAVNPGFTATDMNQHQGIIGVEEAAAVVIRYALLDAEGPTGLFFSDYGATPW</sequence>
<dbReference type="EMBL" id="PYGD01000001">
    <property type="protein sequence ID" value="PSK94043.1"/>
    <property type="molecule type" value="Genomic_DNA"/>
</dbReference>
<dbReference type="AlphaFoldDB" id="A0A2P8DA06"/>
<evidence type="ECO:0000256" key="3">
    <source>
        <dbReference type="ARBA" id="ARBA00023002"/>
    </source>
</evidence>
<dbReference type="InterPro" id="IPR002347">
    <property type="entry name" value="SDR_fam"/>
</dbReference>
<dbReference type="InterPro" id="IPR020904">
    <property type="entry name" value="Sc_DH/Rdtase_CS"/>
</dbReference>
<comment type="similarity">
    <text evidence="1 4">Belongs to the short-chain dehydrogenases/reductases (SDR) family.</text>
</comment>
<keyword evidence="3" id="KW-0560">Oxidoreductase</keyword>
<gene>
    <name evidence="5" type="ORF">B0I18_101193</name>
</gene>
<dbReference type="Proteomes" id="UP000240572">
    <property type="component" value="Unassembled WGS sequence"/>
</dbReference>
<dbReference type="OrthoDB" id="5786478at2"/>
<dbReference type="SUPFAM" id="SSF51735">
    <property type="entry name" value="NAD(P)-binding Rossmann-fold domains"/>
    <property type="match status" value="1"/>
</dbReference>
<protein>
    <submittedName>
        <fullName evidence="5">NAD(P)-dependent dehydrogenase (Short-subunit alcohol dehydrogenase family)</fullName>
    </submittedName>
</protein>
<evidence type="ECO:0000256" key="1">
    <source>
        <dbReference type="ARBA" id="ARBA00006484"/>
    </source>
</evidence>
<evidence type="ECO:0000256" key="4">
    <source>
        <dbReference type="RuleBase" id="RU000363"/>
    </source>
</evidence>
<dbReference type="PROSITE" id="PS00061">
    <property type="entry name" value="ADH_SHORT"/>
    <property type="match status" value="1"/>
</dbReference>
<proteinExistence type="inferred from homology"/>
<evidence type="ECO:0000313" key="6">
    <source>
        <dbReference type="Proteomes" id="UP000240572"/>
    </source>
</evidence>